<organism evidence="17 18">
    <name type="scientific">Camelliibacillus cellulosilyticus</name>
    <dbReference type="NCBI Taxonomy" id="2174486"/>
    <lineage>
        <taxon>Bacteria</taxon>
        <taxon>Bacillati</taxon>
        <taxon>Bacillota</taxon>
        <taxon>Bacilli</taxon>
        <taxon>Bacillales</taxon>
        <taxon>Sporolactobacillaceae</taxon>
        <taxon>Camelliibacillus</taxon>
    </lineage>
</organism>
<keyword evidence="13 14" id="KW-0472">Membrane</keyword>
<feature type="domain" description="HAMP" evidence="16">
    <location>
        <begin position="151"/>
        <end position="203"/>
    </location>
</feature>
<evidence type="ECO:0000256" key="11">
    <source>
        <dbReference type="ARBA" id="ARBA00022989"/>
    </source>
</evidence>
<keyword evidence="5" id="KW-0597">Phosphoprotein</keyword>
<dbReference type="CDD" id="cd06225">
    <property type="entry name" value="HAMP"/>
    <property type="match status" value="1"/>
</dbReference>
<keyword evidence="4" id="KW-1003">Cell membrane</keyword>
<dbReference type="SMART" id="SM00388">
    <property type="entry name" value="HisKA"/>
    <property type="match status" value="1"/>
</dbReference>
<dbReference type="InterPro" id="IPR003661">
    <property type="entry name" value="HisK_dim/P_dom"/>
</dbReference>
<dbReference type="SUPFAM" id="SSF55874">
    <property type="entry name" value="ATPase domain of HSP90 chaperone/DNA topoisomerase II/histidine kinase"/>
    <property type="match status" value="1"/>
</dbReference>
<dbReference type="SMART" id="SM00387">
    <property type="entry name" value="HATPase_c"/>
    <property type="match status" value="1"/>
</dbReference>
<accession>A0ABV9GNU9</accession>
<dbReference type="Gene3D" id="1.10.287.130">
    <property type="match status" value="1"/>
</dbReference>
<comment type="catalytic activity">
    <reaction evidence="1">
        <text>ATP + protein L-histidine = ADP + protein N-phospho-L-histidine.</text>
        <dbReference type="EC" id="2.7.13.3"/>
    </reaction>
</comment>
<dbReference type="Gene3D" id="3.30.565.10">
    <property type="entry name" value="Histidine kinase-like ATPase, C-terminal domain"/>
    <property type="match status" value="1"/>
</dbReference>
<evidence type="ECO:0000256" key="6">
    <source>
        <dbReference type="ARBA" id="ARBA00022679"/>
    </source>
</evidence>
<dbReference type="InterPro" id="IPR004358">
    <property type="entry name" value="Sig_transdc_His_kin-like_C"/>
</dbReference>
<comment type="subcellular location">
    <subcellularLocation>
        <location evidence="2">Cell membrane</location>
        <topology evidence="2">Multi-pass membrane protein</topology>
    </subcellularLocation>
</comment>
<name>A0ABV9GNU9_9BACL</name>
<dbReference type="InterPro" id="IPR003594">
    <property type="entry name" value="HATPase_dom"/>
</dbReference>
<dbReference type="CDD" id="cd00082">
    <property type="entry name" value="HisKA"/>
    <property type="match status" value="1"/>
</dbReference>
<evidence type="ECO:0000256" key="14">
    <source>
        <dbReference type="SAM" id="Phobius"/>
    </source>
</evidence>
<keyword evidence="12" id="KW-0902">Two-component regulatory system</keyword>
<dbReference type="EMBL" id="JBHSFW010000004">
    <property type="protein sequence ID" value="MFC4618912.1"/>
    <property type="molecule type" value="Genomic_DNA"/>
</dbReference>
<evidence type="ECO:0000256" key="1">
    <source>
        <dbReference type="ARBA" id="ARBA00000085"/>
    </source>
</evidence>
<dbReference type="InterPro" id="IPR036890">
    <property type="entry name" value="HATPase_C_sf"/>
</dbReference>
<evidence type="ECO:0000256" key="9">
    <source>
        <dbReference type="ARBA" id="ARBA00022777"/>
    </source>
</evidence>
<dbReference type="GO" id="GO:0016301">
    <property type="term" value="F:kinase activity"/>
    <property type="evidence" value="ECO:0007669"/>
    <property type="project" value="UniProtKB-KW"/>
</dbReference>
<dbReference type="SUPFAM" id="SSF47384">
    <property type="entry name" value="Homodimeric domain of signal transducing histidine kinase"/>
    <property type="match status" value="1"/>
</dbReference>
<evidence type="ECO:0000256" key="4">
    <source>
        <dbReference type="ARBA" id="ARBA00022475"/>
    </source>
</evidence>
<evidence type="ECO:0000259" key="15">
    <source>
        <dbReference type="PROSITE" id="PS50109"/>
    </source>
</evidence>
<keyword evidence="9 17" id="KW-0418">Kinase</keyword>
<evidence type="ECO:0000313" key="17">
    <source>
        <dbReference type="EMBL" id="MFC4618912.1"/>
    </source>
</evidence>
<evidence type="ECO:0000256" key="5">
    <source>
        <dbReference type="ARBA" id="ARBA00022553"/>
    </source>
</evidence>
<dbReference type="PANTHER" id="PTHR45528:SF8">
    <property type="entry name" value="HISTIDINE KINASE"/>
    <property type="match status" value="1"/>
</dbReference>
<dbReference type="Gene3D" id="6.10.340.10">
    <property type="match status" value="1"/>
</dbReference>
<dbReference type="PROSITE" id="PS50885">
    <property type="entry name" value="HAMP"/>
    <property type="match status" value="1"/>
</dbReference>
<feature type="transmembrane region" description="Helical" evidence="14">
    <location>
        <begin position="129"/>
        <end position="147"/>
    </location>
</feature>
<dbReference type="InterPro" id="IPR003660">
    <property type="entry name" value="HAMP_dom"/>
</dbReference>
<keyword evidence="11 14" id="KW-1133">Transmembrane helix</keyword>
<keyword evidence="10" id="KW-0067">ATP-binding</keyword>
<gene>
    <name evidence="17" type="ORF">ACFO4N_09245</name>
</gene>
<proteinExistence type="predicted"/>
<dbReference type="Pfam" id="PF00512">
    <property type="entry name" value="HisKA"/>
    <property type="match status" value="1"/>
</dbReference>
<evidence type="ECO:0000256" key="2">
    <source>
        <dbReference type="ARBA" id="ARBA00004651"/>
    </source>
</evidence>
<evidence type="ECO:0000313" key="18">
    <source>
        <dbReference type="Proteomes" id="UP001596022"/>
    </source>
</evidence>
<evidence type="ECO:0000256" key="10">
    <source>
        <dbReference type="ARBA" id="ARBA00022840"/>
    </source>
</evidence>
<dbReference type="PRINTS" id="PR00344">
    <property type="entry name" value="BCTRLSENSOR"/>
</dbReference>
<dbReference type="InterPro" id="IPR036097">
    <property type="entry name" value="HisK_dim/P_sf"/>
</dbReference>
<dbReference type="Proteomes" id="UP001596022">
    <property type="component" value="Unassembled WGS sequence"/>
</dbReference>
<sequence>MRTLRIRKFTVLSLALILSLPWLFFVGAHLIEAKTLRFGPSESQQKNLSGTMRYIEVNTENWANPAWQNRLRSRLAHTNIGAAILSSTDKEIFRSARAQALRSTHEFSVVQDGKLVGRVILYLPNSNRVLMAATFAGLLLAFIIVGFEMRKTILRPLERLSQGARQIAKGDLDVQLPASRITEIADVREGFHVMVEGLKASFKKQAELENERRFVIGAVAHDLRTPLFALRGYLEGLEKGVADSPEKMAKYLAVCKEKSEQLDRLVEDLFTFTKTEYLETELNKSTIDLAHILRKTIDSLTPLARDKRLSITANLLSDDCLIMGDAHLLERAMTNLLDNAIRHTPANGNVFVHCERKGARVTFAVRDTGPGFTAEELQHVFEPLYRGEISRNRSTGGAGLGLTISQRIIRRHGGELTAGNHSDGGALLTGWMPVANA</sequence>
<dbReference type="EC" id="2.7.13.3" evidence="3"/>
<dbReference type="Pfam" id="PF02518">
    <property type="entry name" value="HATPase_c"/>
    <property type="match status" value="1"/>
</dbReference>
<keyword evidence="8" id="KW-0547">Nucleotide-binding</keyword>
<dbReference type="RefSeq" id="WP_376846015.1">
    <property type="nucleotide sequence ID" value="NZ_JBHSFW010000004.1"/>
</dbReference>
<dbReference type="InterPro" id="IPR050398">
    <property type="entry name" value="HssS/ArlS-like"/>
</dbReference>
<evidence type="ECO:0000256" key="12">
    <source>
        <dbReference type="ARBA" id="ARBA00023012"/>
    </source>
</evidence>
<dbReference type="PANTHER" id="PTHR45528">
    <property type="entry name" value="SENSOR HISTIDINE KINASE CPXA"/>
    <property type="match status" value="1"/>
</dbReference>
<keyword evidence="6" id="KW-0808">Transferase</keyword>
<comment type="caution">
    <text evidence="17">The sequence shown here is derived from an EMBL/GenBank/DDBJ whole genome shotgun (WGS) entry which is preliminary data.</text>
</comment>
<keyword evidence="18" id="KW-1185">Reference proteome</keyword>
<evidence type="ECO:0000259" key="16">
    <source>
        <dbReference type="PROSITE" id="PS50885"/>
    </source>
</evidence>
<protein>
    <recommendedName>
        <fullName evidence="3">histidine kinase</fullName>
        <ecNumber evidence="3">2.7.13.3</ecNumber>
    </recommendedName>
</protein>
<evidence type="ECO:0000256" key="8">
    <source>
        <dbReference type="ARBA" id="ARBA00022741"/>
    </source>
</evidence>
<dbReference type="SUPFAM" id="SSF158472">
    <property type="entry name" value="HAMP domain-like"/>
    <property type="match status" value="1"/>
</dbReference>
<dbReference type="SMART" id="SM00304">
    <property type="entry name" value="HAMP"/>
    <property type="match status" value="1"/>
</dbReference>
<dbReference type="InterPro" id="IPR005467">
    <property type="entry name" value="His_kinase_dom"/>
</dbReference>
<keyword evidence="7 14" id="KW-0812">Transmembrane</keyword>
<evidence type="ECO:0000256" key="13">
    <source>
        <dbReference type="ARBA" id="ARBA00023136"/>
    </source>
</evidence>
<dbReference type="CDD" id="cd00075">
    <property type="entry name" value="HATPase"/>
    <property type="match status" value="1"/>
</dbReference>
<reference evidence="18" key="1">
    <citation type="journal article" date="2019" name="Int. J. Syst. Evol. Microbiol.">
        <title>The Global Catalogue of Microorganisms (GCM) 10K type strain sequencing project: providing services to taxonomists for standard genome sequencing and annotation.</title>
        <authorList>
            <consortium name="The Broad Institute Genomics Platform"/>
            <consortium name="The Broad Institute Genome Sequencing Center for Infectious Disease"/>
            <person name="Wu L."/>
            <person name="Ma J."/>
        </authorList>
    </citation>
    <scope>NUCLEOTIDE SEQUENCE [LARGE SCALE GENOMIC DNA]</scope>
    <source>
        <strain evidence="18">CGMCC 1.16306</strain>
    </source>
</reference>
<evidence type="ECO:0000256" key="3">
    <source>
        <dbReference type="ARBA" id="ARBA00012438"/>
    </source>
</evidence>
<dbReference type="PROSITE" id="PS50109">
    <property type="entry name" value="HIS_KIN"/>
    <property type="match status" value="1"/>
</dbReference>
<evidence type="ECO:0000256" key="7">
    <source>
        <dbReference type="ARBA" id="ARBA00022692"/>
    </source>
</evidence>
<feature type="domain" description="Histidine kinase" evidence="15">
    <location>
        <begin position="218"/>
        <end position="436"/>
    </location>
</feature>
<dbReference type="Pfam" id="PF00672">
    <property type="entry name" value="HAMP"/>
    <property type="match status" value="1"/>
</dbReference>